<evidence type="ECO:0000259" key="9">
    <source>
        <dbReference type="SMART" id="SM00864"/>
    </source>
</evidence>
<evidence type="ECO:0000256" key="6">
    <source>
        <dbReference type="ARBA" id="ARBA00023134"/>
    </source>
</evidence>
<dbReference type="InterPro" id="IPR002452">
    <property type="entry name" value="Alpha_tubulin"/>
</dbReference>
<keyword evidence="5" id="KW-0378">Hydrolase</keyword>
<organism evidence="11 12">
    <name type="scientific">Prorocentrum cordatum</name>
    <dbReference type="NCBI Taxonomy" id="2364126"/>
    <lineage>
        <taxon>Eukaryota</taxon>
        <taxon>Sar</taxon>
        <taxon>Alveolata</taxon>
        <taxon>Dinophyceae</taxon>
        <taxon>Prorocentrales</taxon>
        <taxon>Prorocentraceae</taxon>
        <taxon>Prorocentrum</taxon>
    </lineage>
</organism>
<dbReference type="PANTHER" id="PTHR11588">
    <property type="entry name" value="TUBULIN"/>
    <property type="match status" value="1"/>
</dbReference>
<keyword evidence="6 8" id="KW-0342">GTP-binding</keyword>
<dbReference type="InterPro" id="IPR036525">
    <property type="entry name" value="Tubulin/FtsZ_GTPase_sf"/>
</dbReference>
<dbReference type="PRINTS" id="PR01162">
    <property type="entry name" value="ALPHATUBULIN"/>
</dbReference>
<dbReference type="Pfam" id="PF00091">
    <property type="entry name" value="Tubulin"/>
    <property type="match status" value="1"/>
</dbReference>
<evidence type="ECO:0000256" key="8">
    <source>
        <dbReference type="RuleBase" id="RU000352"/>
    </source>
</evidence>
<dbReference type="InterPro" id="IPR003008">
    <property type="entry name" value="Tubulin_FtsZ_GTPase"/>
</dbReference>
<keyword evidence="4 8" id="KW-0547">Nucleotide-binding</keyword>
<dbReference type="InterPro" id="IPR008280">
    <property type="entry name" value="Tub_FtsZ_C"/>
</dbReference>
<dbReference type="SUPFAM" id="SSF52490">
    <property type="entry name" value="Tubulin nucleotide-binding domain-like"/>
    <property type="match status" value="1"/>
</dbReference>
<dbReference type="InterPro" id="IPR017975">
    <property type="entry name" value="Tubulin_CS"/>
</dbReference>
<feature type="domain" description="Tubulin/FtsZ 2-layer sandwich" evidence="10">
    <location>
        <begin position="248"/>
        <end position="382"/>
    </location>
</feature>
<dbReference type="Proteomes" id="UP001189429">
    <property type="component" value="Unassembled WGS sequence"/>
</dbReference>
<evidence type="ECO:0000256" key="1">
    <source>
        <dbReference type="ARBA" id="ARBA00009636"/>
    </source>
</evidence>
<dbReference type="SUPFAM" id="SSF55307">
    <property type="entry name" value="Tubulin C-terminal domain-like"/>
    <property type="match status" value="1"/>
</dbReference>
<dbReference type="Gene3D" id="3.30.1330.20">
    <property type="entry name" value="Tubulin/FtsZ, C-terminal domain"/>
    <property type="match status" value="1"/>
</dbReference>
<comment type="catalytic activity">
    <reaction evidence="7">
        <text>GTP + H2O = GDP + phosphate + H(+)</text>
        <dbReference type="Rhea" id="RHEA:19669"/>
        <dbReference type="ChEBI" id="CHEBI:15377"/>
        <dbReference type="ChEBI" id="CHEBI:15378"/>
        <dbReference type="ChEBI" id="CHEBI:37565"/>
        <dbReference type="ChEBI" id="CHEBI:43474"/>
        <dbReference type="ChEBI" id="CHEBI:58189"/>
    </reaction>
    <physiologicalReaction direction="left-to-right" evidence="7">
        <dbReference type="Rhea" id="RHEA:19670"/>
    </physiologicalReaction>
</comment>
<evidence type="ECO:0000256" key="7">
    <source>
        <dbReference type="ARBA" id="ARBA00049117"/>
    </source>
</evidence>
<comment type="subunit">
    <text evidence="8">Dimer of alpha and beta chains. A typical microtubule is a hollow water-filled tube with an outer diameter of 25 nm and an inner diameter of 15 nM. Alpha-beta heterodimers associate head-to-tail to form protofilaments running lengthwise along the microtubule wall with the beta-tubulin subunit facing the microtubule plus end conferring a structural polarity. Microtubules usually have 13 protofilaments but different protofilament numbers can be found in some organisms and specialized cells.</text>
</comment>
<dbReference type="Pfam" id="PF03953">
    <property type="entry name" value="Tubulin_C"/>
    <property type="match status" value="1"/>
</dbReference>
<keyword evidence="12" id="KW-1185">Reference proteome</keyword>
<evidence type="ECO:0000256" key="2">
    <source>
        <dbReference type="ARBA" id="ARBA00022490"/>
    </source>
</evidence>
<sequence>MREAICIHIGQAGVQIGNACWELFCLEHGIQPDGQMPSDKTIGGGDDAFNTFFSETGAGKHVPRCVMVDLEPTVVDEVRTGTYRQLFHPEQLISGKEDAANNFARGHYTIGKEIVDLVLDRIRKLADNCTGLQGFMIYNAVGGGTGSGLGCLMLERLSVDYGKKTKVSFTVWACPQIATAVVEPYNTVLCVHSLLEHTDITIMYDNEALYDICRRNLDIERPTYTNLNRLLAQIISSLTASLRFDGALNVDITEFQTNLVPYPRIHFMLSSYAPVISAEKAYHEQLSVAEITMSVFEPSAMFVKCDPRHGKYMACCMMYRGDVVPKDVNAAVATIKTKRTIQFVDWAPRLRLRPRPGRGRLGGGCTHVLATLLPKVQPHLPTKVWRGAGTIPRRCGSLSRPLRLAGGFAGYPPGWKGANGTWLTRLTRLWRAWLWAGEVPRTRDCLLTGAIC</sequence>
<evidence type="ECO:0000256" key="4">
    <source>
        <dbReference type="ARBA" id="ARBA00022741"/>
    </source>
</evidence>
<feature type="domain" description="Tubulin/FtsZ GTPase" evidence="9">
    <location>
        <begin position="49"/>
        <end position="246"/>
    </location>
</feature>
<evidence type="ECO:0000256" key="3">
    <source>
        <dbReference type="ARBA" id="ARBA00022701"/>
    </source>
</evidence>
<reference evidence="11" key="1">
    <citation type="submission" date="2023-10" db="EMBL/GenBank/DDBJ databases">
        <authorList>
            <person name="Chen Y."/>
            <person name="Shah S."/>
            <person name="Dougan E. K."/>
            <person name="Thang M."/>
            <person name="Chan C."/>
        </authorList>
    </citation>
    <scope>NUCLEOTIDE SEQUENCE [LARGE SCALE GENOMIC DNA]</scope>
</reference>
<keyword evidence="3 8" id="KW-0493">Microtubule</keyword>
<dbReference type="SMART" id="SM00865">
    <property type="entry name" value="Tubulin_C"/>
    <property type="match status" value="1"/>
</dbReference>
<evidence type="ECO:0000313" key="12">
    <source>
        <dbReference type="Proteomes" id="UP001189429"/>
    </source>
</evidence>
<dbReference type="PROSITE" id="PS00227">
    <property type="entry name" value="TUBULIN"/>
    <property type="match status" value="1"/>
</dbReference>
<comment type="caution">
    <text evidence="11">The sequence shown here is derived from an EMBL/GenBank/DDBJ whole genome shotgun (WGS) entry which is preliminary data.</text>
</comment>
<dbReference type="CDD" id="cd02186">
    <property type="entry name" value="alpha_tubulin"/>
    <property type="match status" value="1"/>
</dbReference>
<accession>A0ABN9S580</accession>
<dbReference type="Gene3D" id="3.40.50.1440">
    <property type="entry name" value="Tubulin/FtsZ, GTPase domain"/>
    <property type="match status" value="1"/>
</dbReference>
<dbReference type="InterPro" id="IPR018316">
    <property type="entry name" value="Tubulin/FtsZ_2-layer-sand-dom"/>
</dbReference>
<keyword evidence="2" id="KW-0963">Cytoplasm</keyword>
<evidence type="ECO:0000259" key="10">
    <source>
        <dbReference type="SMART" id="SM00865"/>
    </source>
</evidence>
<dbReference type="InterPro" id="IPR037103">
    <property type="entry name" value="Tubulin/FtsZ-like_C"/>
</dbReference>
<evidence type="ECO:0000313" key="11">
    <source>
        <dbReference type="EMBL" id="CAK0826963.1"/>
    </source>
</evidence>
<proteinExistence type="inferred from homology"/>
<dbReference type="SMART" id="SM00864">
    <property type="entry name" value="Tubulin"/>
    <property type="match status" value="1"/>
</dbReference>
<protein>
    <recommendedName>
        <fullName evidence="8">Tubulin alpha chain</fullName>
    </recommendedName>
</protein>
<comment type="similarity">
    <text evidence="1 8">Belongs to the tubulin family.</text>
</comment>
<gene>
    <name evidence="11" type="ORF">PCOR1329_LOCUS26613</name>
</gene>
<dbReference type="PRINTS" id="PR01161">
    <property type="entry name" value="TUBULIN"/>
</dbReference>
<dbReference type="EMBL" id="CAUYUJ010009499">
    <property type="protein sequence ID" value="CAK0826963.1"/>
    <property type="molecule type" value="Genomic_DNA"/>
</dbReference>
<evidence type="ECO:0000256" key="5">
    <source>
        <dbReference type="ARBA" id="ARBA00022801"/>
    </source>
</evidence>
<name>A0ABN9S580_9DINO</name>
<dbReference type="InterPro" id="IPR000217">
    <property type="entry name" value="Tubulin"/>
</dbReference>
<comment type="function">
    <text evidence="8">Tubulin is the major constituent of microtubules, a cylinder consisting of laterally associated linear protofilaments composed of alpha- and beta-tubulin heterodimers. Microtubules grow by the addition of GTP-tubulin dimers to the microtubule end, where a stabilizing cap forms. Below the cap, tubulin dimers are in GDP-bound state, owing to GTPase activity of alpha-tubulin.</text>
</comment>